<dbReference type="AlphaFoldDB" id="A0ABD3L5V0"/>
<evidence type="ECO:0000313" key="2">
    <source>
        <dbReference type="EMBL" id="KAL3746927.1"/>
    </source>
</evidence>
<evidence type="ECO:0000313" key="3">
    <source>
        <dbReference type="Proteomes" id="UP001634007"/>
    </source>
</evidence>
<evidence type="ECO:0000256" key="1">
    <source>
        <dbReference type="SAM" id="MobiDB-lite"/>
    </source>
</evidence>
<feature type="non-terminal residue" evidence="2">
    <location>
        <position position="1"/>
    </location>
</feature>
<protein>
    <submittedName>
        <fullName evidence="2">Uncharacterized protein</fullName>
    </submittedName>
</protein>
<organism evidence="2 3">
    <name type="scientific">Eucalyptus globulus</name>
    <name type="common">Tasmanian blue gum</name>
    <dbReference type="NCBI Taxonomy" id="34317"/>
    <lineage>
        <taxon>Eukaryota</taxon>
        <taxon>Viridiplantae</taxon>
        <taxon>Streptophyta</taxon>
        <taxon>Embryophyta</taxon>
        <taxon>Tracheophyta</taxon>
        <taxon>Spermatophyta</taxon>
        <taxon>Magnoliopsida</taxon>
        <taxon>eudicotyledons</taxon>
        <taxon>Gunneridae</taxon>
        <taxon>Pentapetalae</taxon>
        <taxon>rosids</taxon>
        <taxon>malvids</taxon>
        <taxon>Myrtales</taxon>
        <taxon>Myrtaceae</taxon>
        <taxon>Myrtoideae</taxon>
        <taxon>Eucalypteae</taxon>
        <taxon>Eucalyptus</taxon>
    </lineage>
</organism>
<keyword evidence="3" id="KW-1185">Reference proteome</keyword>
<dbReference type="Proteomes" id="UP001634007">
    <property type="component" value="Unassembled WGS sequence"/>
</dbReference>
<feature type="compositionally biased region" description="Basic and acidic residues" evidence="1">
    <location>
        <begin position="11"/>
        <end position="21"/>
    </location>
</feature>
<proteinExistence type="predicted"/>
<name>A0ABD3L5V0_EUCGL</name>
<feature type="region of interest" description="Disordered" evidence="1">
    <location>
        <begin position="1"/>
        <end position="22"/>
    </location>
</feature>
<sequence length="95" mass="10348">RSDDVQAEATGDGRGRSRGEVRTGVTSVGAGYCTTEQTRRADSQTLAMGLGCRLRWALSGWRSGVEGCCGSSRLQRSDREVGMARQRRAEALRLR</sequence>
<comment type="caution">
    <text evidence="2">The sequence shown here is derived from an EMBL/GenBank/DDBJ whole genome shotgun (WGS) entry which is preliminary data.</text>
</comment>
<reference evidence="2 3" key="1">
    <citation type="submission" date="2024-11" db="EMBL/GenBank/DDBJ databases">
        <title>Chromosome-level genome assembly of Eucalyptus globulus Labill. provides insights into its genome evolution.</title>
        <authorList>
            <person name="Li X."/>
        </authorList>
    </citation>
    <scope>NUCLEOTIDE SEQUENCE [LARGE SCALE GENOMIC DNA]</scope>
    <source>
        <strain evidence="2">CL2024</strain>
        <tissue evidence="2">Fresh tender leaves</tissue>
    </source>
</reference>
<gene>
    <name evidence="2" type="ORF">ACJRO7_015805</name>
</gene>
<dbReference type="EMBL" id="JBJKBG010000003">
    <property type="protein sequence ID" value="KAL3746927.1"/>
    <property type="molecule type" value="Genomic_DNA"/>
</dbReference>
<accession>A0ABD3L5V0</accession>